<reference evidence="3" key="1">
    <citation type="submission" date="2020-02" db="EMBL/GenBank/DDBJ databases">
        <authorList>
            <person name="Meier V. D."/>
        </authorList>
    </citation>
    <scope>NUCLEOTIDE SEQUENCE</scope>
    <source>
        <strain evidence="3">AVDCRST_MAG73</strain>
    </source>
</reference>
<name>A0A6J4UMR4_9BACT</name>
<dbReference type="CDD" id="cd02440">
    <property type="entry name" value="AdoMet_MTases"/>
    <property type="match status" value="1"/>
</dbReference>
<dbReference type="GO" id="GO:0008757">
    <property type="term" value="F:S-adenosylmethionine-dependent methyltransferase activity"/>
    <property type="evidence" value="ECO:0007669"/>
    <property type="project" value="InterPro"/>
</dbReference>
<dbReference type="Gene3D" id="3.40.50.150">
    <property type="entry name" value="Vaccinia Virus protein VP39"/>
    <property type="match status" value="1"/>
</dbReference>
<protein>
    <submittedName>
        <fullName evidence="3">Methyltransferase type 11</fullName>
    </submittedName>
</protein>
<evidence type="ECO:0000256" key="1">
    <source>
        <dbReference type="ARBA" id="ARBA00022679"/>
    </source>
</evidence>
<feature type="domain" description="Methyltransferase type 11" evidence="2">
    <location>
        <begin position="50"/>
        <end position="143"/>
    </location>
</feature>
<dbReference type="SUPFAM" id="SSF53335">
    <property type="entry name" value="S-adenosyl-L-methionine-dependent methyltransferases"/>
    <property type="match status" value="1"/>
</dbReference>
<dbReference type="PANTHER" id="PTHR44068:SF11">
    <property type="entry name" value="GERANYL DIPHOSPHATE 2-C-METHYLTRANSFERASE"/>
    <property type="match status" value="1"/>
</dbReference>
<dbReference type="InterPro" id="IPR050447">
    <property type="entry name" value="Erg6_SMT_methyltransf"/>
</dbReference>
<dbReference type="InterPro" id="IPR029063">
    <property type="entry name" value="SAM-dependent_MTases_sf"/>
</dbReference>
<keyword evidence="3" id="KW-0489">Methyltransferase</keyword>
<dbReference type="EMBL" id="CADCWE010000202">
    <property type="protein sequence ID" value="CAA9553547.1"/>
    <property type="molecule type" value="Genomic_DNA"/>
</dbReference>
<gene>
    <name evidence="3" type="ORF">AVDCRST_MAG73-3024</name>
</gene>
<dbReference type="Pfam" id="PF08241">
    <property type="entry name" value="Methyltransf_11"/>
    <property type="match status" value="1"/>
</dbReference>
<dbReference type="GO" id="GO:0032259">
    <property type="term" value="P:methylation"/>
    <property type="evidence" value="ECO:0007669"/>
    <property type="project" value="UniProtKB-KW"/>
</dbReference>
<keyword evidence="1 3" id="KW-0808">Transferase</keyword>
<dbReference type="AlphaFoldDB" id="A0A6J4UMR4"/>
<dbReference type="PANTHER" id="PTHR44068">
    <property type="entry name" value="ZGC:194242"/>
    <property type="match status" value="1"/>
</dbReference>
<dbReference type="InterPro" id="IPR013216">
    <property type="entry name" value="Methyltransf_11"/>
</dbReference>
<sequence>MTTTPDLSAVKGRQQQMWSAGDFSKVATPLVIVGECLCESVDVSAGQRVLDVACGSGTAALAAARRNCVVTGVDYVPALLARGRERATVEGLEVDFRDGDAEQLPFPDASFDVVLSTFGVMFAPNQEQAASELLRVCRPGGTIGLANWTPEGRVGEMFRLTAKYLPPPPGLKPPARWGTEQGLRELFGTGLADLRIERRHFVSRYRDAEEWLTFFRTYFGPVVTAFATLDTAGQQAFATEMTALMNAQNEAADGTLKVRNEYLEAVVTRAG</sequence>
<evidence type="ECO:0000313" key="3">
    <source>
        <dbReference type="EMBL" id="CAA9553547.1"/>
    </source>
</evidence>
<proteinExistence type="predicted"/>
<accession>A0A6J4UMR4</accession>
<evidence type="ECO:0000259" key="2">
    <source>
        <dbReference type="Pfam" id="PF08241"/>
    </source>
</evidence>
<organism evidence="3">
    <name type="scientific">uncultured Thermomicrobiales bacterium</name>
    <dbReference type="NCBI Taxonomy" id="1645740"/>
    <lineage>
        <taxon>Bacteria</taxon>
        <taxon>Pseudomonadati</taxon>
        <taxon>Thermomicrobiota</taxon>
        <taxon>Thermomicrobia</taxon>
        <taxon>Thermomicrobiales</taxon>
        <taxon>environmental samples</taxon>
    </lineage>
</organism>